<sequence length="146" mass="16027">MNILVVNGPNLNLLGTREPHIYGRMTLGEIEARLRQRGEELGAILRFFQSNHEGALIDALHEGRGWAQGLIINPGGYGHTSIALRDAVTALGVPTVEVHLSNLAAREPFRQHSLLTGACWGQITGLGWKGYELALEALVWRLRGED</sequence>
<dbReference type="EC" id="4.2.1.10" evidence="5 7"/>
<feature type="binding site" evidence="7 9">
    <location>
        <begin position="100"/>
        <end position="101"/>
    </location>
    <ligand>
        <name>substrate</name>
    </ligand>
</feature>
<evidence type="ECO:0000256" key="6">
    <source>
        <dbReference type="ARBA" id="ARBA00023239"/>
    </source>
</evidence>
<dbReference type="InterPro" id="IPR018509">
    <property type="entry name" value="DHquinase_II_CS"/>
</dbReference>
<comment type="pathway">
    <text evidence="2 7">Metabolic intermediate biosynthesis; chorismate biosynthesis; chorismate from D-erythrose 4-phosphate and phosphoenolpyruvate: step 3/7.</text>
</comment>
<dbReference type="EMBL" id="AP011705">
    <property type="protein sequence ID" value="BAL54960.1"/>
    <property type="molecule type" value="Genomic_DNA"/>
</dbReference>
<dbReference type="SUPFAM" id="SSF52304">
    <property type="entry name" value="Type II 3-dehydroquinate dehydratase"/>
    <property type="match status" value="1"/>
</dbReference>
<dbReference type="Gene3D" id="3.40.50.9100">
    <property type="entry name" value="Dehydroquinase, class II"/>
    <property type="match status" value="1"/>
</dbReference>
<dbReference type="GO" id="GO:0019631">
    <property type="term" value="P:quinate catabolic process"/>
    <property type="evidence" value="ECO:0007669"/>
    <property type="project" value="TreeGrafter"/>
</dbReference>
<dbReference type="GO" id="GO:0009423">
    <property type="term" value="P:chorismate biosynthetic process"/>
    <property type="evidence" value="ECO:0007669"/>
    <property type="project" value="UniProtKB-UniRule"/>
</dbReference>
<evidence type="ECO:0000256" key="5">
    <source>
        <dbReference type="ARBA" id="ARBA00012060"/>
    </source>
</evidence>
<comment type="subunit">
    <text evidence="4 7">Homododecamer.</text>
</comment>
<dbReference type="PANTHER" id="PTHR21272:SF3">
    <property type="entry name" value="CATABOLIC 3-DEHYDROQUINASE"/>
    <property type="match status" value="1"/>
</dbReference>
<proteinExistence type="inferred from homology"/>
<evidence type="ECO:0000256" key="3">
    <source>
        <dbReference type="ARBA" id="ARBA00011037"/>
    </source>
</evidence>
<comment type="function">
    <text evidence="7">Catalyzes a trans-dehydration via an enolate intermediate.</text>
</comment>
<feature type="binding site" evidence="7 9">
    <location>
        <position position="110"/>
    </location>
    <ligand>
        <name>substrate</name>
    </ligand>
</feature>
<dbReference type="InterPro" id="IPR001874">
    <property type="entry name" value="DHquinase_II"/>
</dbReference>
<protein>
    <recommendedName>
        <fullName evidence="5 7">3-dehydroquinate dehydratase</fullName>
        <shortName evidence="7">3-dehydroquinase</shortName>
        <ecNumber evidence="5 7">4.2.1.10</ecNumber>
    </recommendedName>
    <alternativeName>
        <fullName evidence="7">Type II DHQase</fullName>
    </alternativeName>
</protein>
<gene>
    <name evidence="7" type="primary">aroQ</name>
    <name evidence="11" type="ORF">HGMM_F22C05C06</name>
    <name evidence="12" type="ORF">HGMM_F48D12C07</name>
</gene>
<dbReference type="NCBIfam" id="NF003806">
    <property type="entry name" value="PRK05395.1-3"/>
    <property type="match status" value="1"/>
</dbReference>
<feature type="site" description="Transition state stabilizer" evidence="7 10">
    <location>
        <position position="17"/>
    </location>
</feature>
<dbReference type="PANTHER" id="PTHR21272">
    <property type="entry name" value="CATABOLIC 3-DEHYDROQUINASE"/>
    <property type="match status" value="1"/>
</dbReference>
<dbReference type="PROSITE" id="PS01029">
    <property type="entry name" value="DEHYDROQUINASE_II"/>
    <property type="match status" value="1"/>
</dbReference>
<feature type="active site" description="Proton acceptor" evidence="7 8">
    <location>
        <position position="22"/>
    </location>
</feature>
<comment type="catalytic activity">
    <reaction evidence="1 7">
        <text>3-dehydroquinate = 3-dehydroshikimate + H2O</text>
        <dbReference type="Rhea" id="RHEA:21096"/>
        <dbReference type="ChEBI" id="CHEBI:15377"/>
        <dbReference type="ChEBI" id="CHEBI:16630"/>
        <dbReference type="ChEBI" id="CHEBI:32364"/>
        <dbReference type="EC" id="4.2.1.10"/>
    </reaction>
</comment>
<dbReference type="NCBIfam" id="NF003807">
    <property type="entry name" value="PRK05395.1-4"/>
    <property type="match status" value="1"/>
</dbReference>
<feature type="binding site" evidence="7 9">
    <location>
        <position position="73"/>
    </location>
    <ligand>
        <name>substrate</name>
    </ligand>
</feature>
<evidence type="ECO:0000256" key="10">
    <source>
        <dbReference type="PIRSR" id="PIRSR001399-3"/>
    </source>
</evidence>
<dbReference type="NCBIfam" id="NF003805">
    <property type="entry name" value="PRK05395.1-2"/>
    <property type="match status" value="1"/>
</dbReference>
<evidence type="ECO:0000256" key="1">
    <source>
        <dbReference type="ARBA" id="ARBA00001864"/>
    </source>
</evidence>
<feature type="binding site" evidence="7 9">
    <location>
        <position position="86"/>
    </location>
    <ligand>
        <name>substrate</name>
    </ligand>
</feature>
<dbReference type="Pfam" id="PF01220">
    <property type="entry name" value="DHquinase_II"/>
    <property type="match status" value="1"/>
</dbReference>
<evidence type="ECO:0000313" key="11">
    <source>
        <dbReference type="EMBL" id="BAL54960.1"/>
    </source>
</evidence>
<dbReference type="GO" id="GO:0008652">
    <property type="term" value="P:amino acid biosynthetic process"/>
    <property type="evidence" value="ECO:0007669"/>
    <property type="project" value="UniProtKB-KW"/>
</dbReference>
<dbReference type="GO" id="GO:0009073">
    <property type="term" value="P:aromatic amino acid family biosynthetic process"/>
    <property type="evidence" value="ECO:0007669"/>
    <property type="project" value="UniProtKB-KW"/>
</dbReference>
<evidence type="ECO:0000256" key="4">
    <source>
        <dbReference type="ARBA" id="ARBA00011193"/>
    </source>
</evidence>
<dbReference type="CDD" id="cd00466">
    <property type="entry name" value="DHQase_II"/>
    <property type="match status" value="1"/>
</dbReference>
<keyword evidence="6 7" id="KW-0456">Lyase</keyword>
<dbReference type="InterPro" id="IPR036441">
    <property type="entry name" value="DHquinase_II_sf"/>
</dbReference>
<keyword evidence="7" id="KW-0028">Amino-acid biosynthesis</keyword>
<evidence type="ECO:0000256" key="2">
    <source>
        <dbReference type="ARBA" id="ARBA00004902"/>
    </source>
</evidence>
<dbReference type="EMBL" id="AP011770">
    <property type="protein sequence ID" value="BAL57208.1"/>
    <property type="molecule type" value="Genomic_DNA"/>
</dbReference>
<comment type="similarity">
    <text evidence="3 7">Belongs to the type-II 3-dehydroquinase family.</text>
</comment>
<feature type="binding site" evidence="7 9">
    <location>
        <position position="79"/>
    </location>
    <ligand>
        <name>substrate</name>
    </ligand>
</feature>
<evidence type="ECO:0000256" key="8">
    <source>
        <dbReference type="PIRSR" id="PIRSR001399-1"/>
    </source>
</evidence>
<accession>H5SFM4</accession>
<dbReference type="PIRSF" id="PIRSF001399">
    <property type="entry name" value="DHquinase_II"/>
    <property type="match status" value="1"/>
</dbReference>
<dbReference type="HAMAP" id="MF_00169">
    <property type="entry name" value="AroQ"/>
    <property type="match status" value="1"/>
</dbReference>
<evidence type="ECO:0000313" key="12">
    <source>
        <dbReference type="EMBL" id="BAL57208.1"/>
    </source>
</evidence>
<reference evidence="11" key="1">
    <citation type="journal article" date="2005" name="Environ. Microbiol.">
        <title>Genetic and functional properties of uncultivated thermophilic crenarchaeotes from a subsurface gold mine as revealed by analysis of genome fragments.</title>
        <authorList>
            <person name="Nunoura T."/>
            <person name="Hirayama H."/>
            <person name="Takami H."/>
            <person name="Oida H."/>
            <person name="Nishi S."/>
            <person name="Shimamura S."/>
            <person name="Suzuki Y."/>
            <person name="Inagaki F."/>
            <person name="Takai K."/>
            <person name="Nealson K.H."/>
            <person name="Horikoshi K."/>
        </authorList>
    </citation>
    <scope>NUCLEOTIDE SEQUENCE</scope>
</reference>
<evidence type="ECO:0000256" key="7">
    <source>
        <dbReference type="HAMAP-Rule" id="MF_00169"/>
    </source>
</evidence>
<dbReference type="NCBIfam" id="TIGR01088">
    <property type="entry name" value="aroQ"/>
    <property type="match status" value="1"/>
</dbReference>
<reference evidence="11" key="2">
    <citation type="journal article" date="2012" name="PLoS ONE">
        <title>A Deeply Branching Thermophilic Bacterium with an Ancient Acetyl-CoA Pathway Dominates a Subsurface Ecosystem.</title>
        <authorList>
            <person name="Takami H."/>
            <person name="Noguchi H."/>
            <person name="Takaki Y."/>
            <person name="Uchiyama I."/>
            <person name="Toyoda A."/>
            <person name="Nishi S."/>
            <person name="Chee G.-J."/>
            <person name="Arai W."/>
            <person name="Nunoura T."/>
            <person name="Itoh T."/>
            <person name="Hattori M."/>
            <person name="Takai K."/>
        </authorList>
    </citation>
    <scope>NUCLEOTIDE SEQUENCE</scope>
</reference>
<dbReference type="UniPathway" id="UPA00053">
    <property type="reaction ID" value="UER00086"/>
</dbReference>
<keyword evidence="7" id="KW-0057">Aromatic amino acid biosynthesis</keyword>
<feature type="active site" description="Proton donor" evidence="7 8">
    <location>
        <position position="99"/>
    </location>
</feature>
<name>H5SFM4_9CHLR</name>
<dbReference type="AlphaFoldDB" id="H5SFM4"/>
<dbReference type="GO" id="GO:0003855">
    <property type="term" value="F:3-dehydroquinate dehydratase activity"/>
    <property type="evidence" value="ECO:0007669"/>
    <property type="project" value="UniProtKB-UniRule"/>
</dbReference>
<organism evidence="11">
    <name type="scientific">uncultured Chloroflexota bacterium</name>
    <dbReference type="NCBI Taxonomy" id="166587"/>
    <lineage>
        <taxon>Bacteria</taxon>
        <taxon>Bacillati</taxon>
        <taxon>Chloroflexota</taxon>
        <taxon>environmental samples</taxon>
    </lineage>
</organism>
<evidence type="ECO:0000256" key="9">
    <source>
        <dbReference type="PIRSR" id="PIRSR001399-2"/>
    </source>
</evidence>